<feature type="non-terminal residue" evidence="3">
    <location>
        <position position="1"/>
    </location>
</feature>
<dbReference type="EMBL" id="JAAAUQ010000786">
    <property type="protein sequence ID" value="KAF9147587.1"/>
    <property type="molecule type" value="Genomic_DNA"/>
</dbReference>
<feature type="compositionally biased region" description="Basic residues" evidence="1">
    <location>
        <begin position="1188"/>
        <end position="1205"/>
    </location>
</feature>
<feature type="region of interest" description="Disordered" evidence="1">
    <location>
        <begin position="459"/>
        <end position="561"/>
    </location>
</feature>
<dbReference type="Pfam" id="PF15276">
    <property type="entry name" value="PP1_bind"/>
    <property type="match status" value="1"/>
</dbReference>
<feature type="compositionally biased region" description="Acidic residues" evidence="1">
    <location>
        <begin position="1220"/>
        <end position="1232"/>
    </location>
</feature>
<dbReference type="Gene3D" id="2.60.200.20">
    <property type="match status" value="1"/>
</dbReference>
<dbReference type="PANTHER" id="PTHR35711">
    <property type="entry name" value="EXPRESSED PROTEIN"/>
    <property type="match status" value="1"/>
</dbReference>
<dbReference type="PANTHER" id="PTHR35711:SF1">
    <property type="entry name" value="ECTODERMAL, ISOFORM F"/>
    <property type="match status" value="1"/>
</dbReference>
<sequence length="1313" mass="143181">MSDTPKSPARRQLRKSALQASPFGAPVKSFLKAAPSASSSPTSSAFTTPTTTRIKPVSPFMASSTTRELDTEAQEEGSVSPLDSPTSRKSARLSNMHKGIDLNIPPKKPPTTPRSKSHLKIGVWGHIVGLKKQDMSEYCRFPIDKSYCSFGRNGNNDVPVPFESVSDMHCKLIRREDGEVWLKDTSNIGTLLNNVLVHDTARPIEHNDIMTIAGRSFRFESAMTTPRPPLQATDGNTTPGRHIKSIQMSFDSDISALAEAPSPTAGRISTTPKRNLSRSTAALESSLGLFTPNSAAKLSSLLVSPKPIPLPAFLKSPRKATTLTDKPSKANVAADTTDDRQEQEDNTSWMTPTKEKRKSPDDLYTELGRTPKKVSFGPNLDPEIFSKNNPPNTPIKRGDHQPPNTSTPSFMARLAATGGTPKSILTPSRSSRTNVFQGLEKPTPIKLKLFSPEIQKAVTTPKKQVSVAQDAPSSTSRKPVSVQDKSASDSSGNDSDDSLRENIGLTSTTSPFIVPAAASESEKLKDDVEEGDDDDESPLPTPTRGPAVRLSSAEFSTPNRLKLPLSTQDVPEEHLHHSFKLHASPLQPDADNPFISMDGPHGDSPSHSPTIAVVQRHHPDMTDAIEEELETSLIAEVELPADAEAETFTPEVDIPDTTPVRTPVRNRTKDEQKSNVTLAGNTPGSTSRLALLQLSAQKIRGLPDLLQSPSARTIVHGSTETAPFISEPSVDEVESESDQDNRTDEGATLLAPETGNDVSTEQVEEEAALAVFESGNEVAKEQTEDKDEIKEEEEEEEKDESADNEVVTEADDALAKENDKSNLVRPPSGVDSNRRSSAPAASTILRPQSPIFNGLCGVFRTPQKVVETCFAGFTGFRNFVMMPTRSPKQATTEIFTVTPETESLATVEDENPFQVRSNDIKEEEEEEEAVETLDVQEVTATISPNQHGPELAEFTFSVGIGEQKAVHEEKADQSIEAEKPVADDNSPSRPSFTTTTPKRRISSHQDALALLTGHDGEPSPKSKEFTFASDSLEQIKTRGRRSDIFPQKRTVAKRRLSQSGDKNEAKSDTADKDGSSRRRRTISMFEFMAAVTSSTTTTATRPSADAEAESQDQRDSDDAEQAELLRLLGEGADSGEDGDASFGETIGANEQASFYDDDFNGELDEGASNGADEALLGDAKNFAIKVSPRRRSGSFRTPNKRRQSFRSRLGSSSPGFGLYEQDDDDDEEDEDDDVVMISPKRLRHHGKDKTKYGRTNEEMNTCKLAHLMSMAATWIILTPLHCNSADHKRLSPVTMKEKVAKELELAKLRKQVT</sequence>
<gene>
    <name evidence="3" type="primary">MKI67</name>
    <name evidence="3" type="ORF">BG015_010735</name>
</gene>
<feature type="compositionally biased region" description="Low complexity" evidence="1">
    <location>
        <begin position="1089"/>
        <end position="1105"/>
    </location>
</feature>
<feature type="compositionally biased region" description="Basic and acidic residues" evidence="1">
    <location>
        <begin position="813"/>
        <end position="822"/>
    </location>
</feature>
<feature type="compositionally biased region" description="Basic and acidic residues" evidence="1">
    <location>
        <begin position="1033"/>
        <end position="1043"/>
    </location>
</feature>
<protein>
    <submittedName>
        <fullName evidence="3">Antigen identified by monoclonal antibody Ki-67</fullName>
    </submittedName>
</protein>
<feature type="compositionally biased region" description="Basic and acidic residues" evidence="1">
    <location>
        <begin position="1061"/>
        <end position="1076"/>
    </location>
</feature>
<evidence type="ECO:0000259" key="2">
    <source>
        <dbReference type="PROSITE" id="PS50006"/>
    </source>
</evidence>
<feature type="compositionally biased region" description="Polar residues" evidence="1">
    <location>
        <begin position="674"/>
        <end position="685"/>
    </location>
</feature>
<comment type="caution">
    <text evidence="3">The sequence shown here is derived from an EMBL/GenBank/DDBJ whole genome shotgun (WGS) entry which is preliminary data.</text>
</comment>
<evidence type="ECO:0000313" key="4">
    <source>
        <dbReference type="Proteomes" id="UP000748756"/>
    </source>
</evidence>
<dbReference type="SUPFAM" id="SSF49879">
    <property type="entry name" value="SMAD/FHA domain"/>
    <property type="match status" value="1"/>
</dbReference>
<feature type="compositionally biased region" description="Basic and acidic residues" evidence="1">
    <location>
        <begin position="965"/>
        <end position="982"/>
    </location>
</feature>
<dbReference type="PROSITE" id="PS50006">
    <property type="entry name" value="FHA_DOMAIN"/>
    <property type="match status" value="1"/>
</dbReference>
<accession>A0A9P5RTM2</accession>
<dbReference type="Pfam" id="PF00498">
    <property type="entry name" value="FHA"/>
    <property type="match status" value="1"/>
</dbReference>
<feature type="compositionally biased region" description="Acidic residues" evidence="1">
    <location>
        <begin position="790"/>
        <end position="812"/>
    </location>
</feature>
<dbReference type="InterPro" id="IPR029334">
    <property type="entry name" value="PP1-bd"/>
</dbReference>
<dbReference type="SMART" id="SM00240">
    <property type="entry name" value="FHA"/>
    <property type="match status" value="1"/>
</dbReference>
<feature type="domain" description="FHA" evidence="2">
    <location>
        <begin position="148"/>
        <end position="197"/>
    </location>
</feature>
<feature type="compositionally biased region" description="Acidic residues" evidence="1">
    <location>
        <begin position="729"/>
        <end position="738"/>
    </location>
</feature>
<dbReference type="CDD" id="cd22673">
    <property type="entry name" value="FHA_Ki67"/>
    <property type="match status" value="1"/>
</dbReference>
<feature type="compositionally biased region" description="Low complexity" evidence="1">
    <location>
        <begin position="987"/>
        <end position="996"/>
    </location>
</feature>
<evidence type="ECO:0000256" key="1">
    <source>
        <dbReference type="SAM" id="MobiDB-lite"/>
    </source>
</evidence>
<dbReference type="InterPro" id="IPR008984">
    <property type="entry name" value="SMAD_FHA_dom_sf"/>
</dbReference>
<feature type="region of interest" description="Disordered" evidence="1">
    <location>
        <begin position="719"/>
        <end position="842"/>
    </location>
</feature>
<feature type="compositionally biased region" description="Low complexity" evidence="1">
    <location>
        <begin position="655"/>
        <end position="665"/>
    </location>
</feature>
<feature type="region of interest" description="Disordered" evidence="1">
    <location>
        <begin position="319"/>
        <end position="409"/>
    </location>
</feature>
<feature type="region of interest" description="Disordered" evidence="1">
    <location>
        <begin position="1188"/>
        <end position="1232"/>
    </location>
</feature>
<feature type="compositionally biased region" description="Polar residues" evidence="1">
    <location>
        <begin position="459"/>
        <end position="478"/>
    </location>
</feature>
<feature type="compositionally biased region" description="Basic and acidic residues" evidence="1">
    <location>
        <begin position="1014"/>
        <end position="1024"/>
    </location>
</feature>
<feature type="compositionally biased region" description="Low complexity" evidence="1">
    <location>
        <begin position="484"/>
        <end position="493"/>
    </location>
</feature>
<dbReference type="Proteomes" id="UP000748756">
    <property type="component" value="Unassembled WGS sequence"/>
</dbReference>
<dbReference type="OrthoDB" id="6288785at2759"/>
<evidence type="ECO:0000313" key="3">
    <source>
        <dbReference type="EMBL" id="KAF9147587.1"/>
    </source>
</evidence>
<dbReference type="InterPro" id="IPR000253">
    <property type="entry name" value="FHA_dom"/>
</dbReference>
<feature type="compositionally biased region" description="Basic and acidic residues" evidence="1">
    <location>
        <begin position="778"/>
        <end position="789"/>
    </location>
</feature>
<feature type="region of interest" description="Disordered" evidence="1">
    <location>
        <begin position="1"/>
        <end position="117"/>
    </location>
</feature>
<feature type="compositionally biased region" description="Acidic residues" evidence="1">
    <location>
        <begin position="527"/>
        <end position="537"/>
    </location>
</feature>
<feature type="region of interest" description="Disordered" evidence="1">
    <location>
        <begin position="645"/>
        <end position="685"/>
    </location>
</feature>
<organism evidence="3 4">
    <name type="scientific">Linnemannia schmuckeri</name>
    <dbReference type="NCBI Taxonomy" id="64567"/>
    <lineage>
        <taxon>Eukaryota</taxon>
        <taxon>Fungi</taxon>
        <taxon>Fungi incertae sedis</taxon>
        <taxon>Mucoromycota</taxon>
        <taxon>Mortierellomycotina</taxon>
        <taxon>Mortierellomycetes</taxon>
        <taxon>Mortierellales</taxon>
        <taxon>Mortierellaceae</taxon>
        <taxon>Linnemannia</taxon>
    </lineage>
</organism>
<feature type="region of interest" description="Disordered" evidence="1">
    <location>
        <begin position="965"/>
        <end position="1148"/>
    </location>
</feature>
<feature type="compositionally biased region" description="Low complexity" evidence="1">
    <location>
        <begin position="33"/>
        <end position="52"/>
    </location>
</feature>
<name>A0A9P5RTM2_9FUNG</name>
<keyword evidence="4" id="KW-1185">Reference proteome</keyword>
<reference evidence="3" key="1">
    <citation type="journal article" date="2020" name="Fungal Divers.">
        <title>Resolving the Mortierellaceae phylogeny through synthesis of multi-gene phylogenetics and phylogenomics.</title>
        <authorList>
            <person name="Vandepol N."/>
            <person name="Liber J."/>
            <person name="Desiro A."/>
            <person name="Na H."/>
            <person name="Kennedy M."/>
            <person name="Barry K."/>
            <person name="Grigoriev I.V."/>
            <person name="Miller A.N."/>
            <person name="O'Donnell K."/>
            <person name="Stajich J.E."/>
            <person name="Bonito G."/>
        </authorList>
    </citation>
    <scope>NUCLEOTIDE SEQUENCE</scope>
    <source>
        <strain evidence="3">NRRL 6426</strain>
    </source>
</reference>
<proteinExistence type="predicted"/>